<gene>
    <name evidence="3" type="ORF">M407DRAFT_19113</name>
</gene>
<evidence type="ECO:0000313" key="3">
    <source>
        <dbReference type="EMBL" id="KIO31842.1"/>
    </source>
</evidence>
<dbReference type="EMBL" id="KN822959">
    <property type="protein sequence ID" value="KIO31842.1"/>
    <property type="molecule type" value="Genomic_DNA"/>
</dbReference>
<keyword evidence="4" id="KW-1185">Reference proteome</keyword>
<evidence type="ECO:0000259" key="2">
    <source>
        <dbReference type="Pfam" id="PF24016"/>
    </source>
</evidence>
<dbReference type="AlphaFoldDB" id="A0A0C3MDM9"/>
<reference evidence="4" key="2">
    <citation type="submission" date="2015-01" db="EMBL/GenBank/DDBJ databases">
        <title>Evolutionary Origins and Diversification of the Mycorrhizal Mutualists.</title>
        <authorList>
            <consortium name="DOE Joint Genome Institute"/>
            <consortium name="Mycorrhizal Genomics Consortium"/>
            <person name="Kohler A."/>
            <person name="Kuo A."/>
            <person name="Nagy L.G."/>
            <person name="Floudas D."/>
            <person name="Copeland A."/>
            <person name="Barry K.W."/>
            <person name="Cichocki N."/>
            <person name="Veneault-Fourrey C."/>
            <person name="LaButti K."/>
            <person name="Lindquist E.A."/>
            <person name="Lipzen A."/>
            <person name="Lundell T."/>
            <person name="Morin E."/>
            <person name="Murat C."/>
            <person name="Riley R."/>
            <person name="Ohm R."/>
            <person name="Sun H."/>
            <person name="Tunlid A."/>
            <person name="Henrissat B."/>
            <person name="Grigoriev I.V."/>
            <person name="Hibbett D.S."/>
            <person name="Martin F."/>
        </authorList>
    </citation>
    <scope>NUCLEOTIDE SEQUENCE [LARGE SCALE GENOMIC DNA]</scope>
    <source>
        <strain evidence="4">MUT 4182</strain>
    </source>
</reference>
<accession>A0A0C3MDM9</accession>
<proteinExistence type="predicted"/>
<protein>
    <recommendedName>
        <fullName evidence="2">DUF7330 domain-containing protein</fullName>
    </recommendedName>
</protein>
<dbReference type="OrthoDB" id="5289249at2759"/>
<evidence type="ECO:0000256" key="1">
    <source>
        <dbReference type="SAM" id="MobiDB-lite"/>
    </source>
</evidence>
<sequence>MLFFKDRDSFGTSSEPESPIIQKELPPSPIPESDPPPYPIPSSSGPVRVNFLHLEEGKRTINDSWTVDPLLSIPPALMPPPPDDKTGDIPNLFLKNTHKPIIARLHLVSERPCRSRIVVRAQHKDATVTVVERQQQSFYLYVKSSHGQVKVALPRDFNGPITLNNTFSKPELSEGIKAAMTPFSAPPDTTKLFIGSWYRYGGADGLDKWLGDEVVLDGTHKAIKLFFADEVKA</sequence>
<dbReference type="STRING" id="1051891.A0A0C3MDM9"/>
<dbReference type="HOGENOM" id="CLU_1190632_0_0_1"/>
<dbReference type="InterPro" id="IPR055754">
    <property type="entry name" value="DUF7330"/>
</dbReference>
<dbReference type="Proteomes" id="UP000054248">
    <property type="component" value="Unassembled WGS sequence"/>
</dbReference>
<feature type="domain" description="DUF7330" evidence="2">
    <location>
        <begin position="50"/>
        <end position="230"/>
    </location>
</feature>
<evidence type="ECO:0000313" key="4">
    <source>
        <dbReference type="Proteomes" id="UP000054248"/>
    </source>
</evidence>
<feature type="region of interest" description="Disordered" evidence="1">
    <location>
        <begin position="1"/>
        <end position="44"/>
    </location>
</feature>
<dbReference type="Pfam" id="PF24016">
    <property type="entry name" value="DUF7330"/>
    <property type="match status" value="1"/>
</dbReference>
<organism evidence="3 4">
    <name type="scientific">Tulasnella calospora MUT 4182</name>
    <dbReference type="NCBI Taxonomy" id="1051891"/>
    <lineage>
        <taxon>Eukaryota</taxon>
        <taxon>Fungi</taxon>
        <taxon>Dikarya</taxon>
        <taxon>Basidiomycota</taxon>
        <taxon>Agaricomycotina</taxon>
        <taxon>Agaricomycetes</taxon>
        <taxon>Cantharellales</taxon>
        <taxon>Tulasnellaceae</taxon>
        <taxon>Tulasnella</taxon>
    </lineage>
</organism>
<reference evidence="3 4" key="1">
    <citation type="submission" date="2014-04" db="EMBL/GenBank/DDBJ databases">
        <authorList>
            <consortium name="DOE Joint Genome Institute"/>
            <person name="Kuo A."/>
            <person name="Girlanda M."/>
            <person name="Perotto S."/>
            <person name="Kohler A."/>
            <person name="Nagy L.G."/>
            <person name="Floudas D."/>
            <person name="Copeland A."/>
            <person name="Barry K.W."/>
            <person name="Cichocki N."/>
            <person name="Veneault-Fourrey C."/>
            <person name="LaButti K."/>
            <person name="Lindquist E.A."/>
            <person name="Lipzen A."/>
            <person name="Lundell T."/>
            <person name="Morin E."/>
            <person name="Murat C."/>
            <person name="Sun H."/>
            <person name="Tunlid A."/>
            <person name="Henrissat B."/>
            <person name="Grigoriev I.V."/>
            <person name="Hibbett D.S."/>
            <person name="Martin F."/>
            <person name="Nordberg H.P."/>
            <person name="Cantor M.N."/>
            <person name="Hua S.X."/>
        </authorList>
    </citation>
    <scope>NUCLEOTIDE SEQUENCE [LARGE SCALE GENOMIC DNA]</scope>
    <source>
        <strain evidence="3 4">MUT 4182</strain>
    </source>
</reference>
<feature type="compositionally biased region" description="Pro residues" evidence="1">
    <location>
        <begin position="26"/>
        <end position="40"/>
    </location>
</feature>
<name>A0A0C3MDM9_9AGAM</name>